<evidence type="ECO:0000313" key="3">
    <source>
        <dbReference type="Proteomes" id="UP000239917"/>
    </source>
</evidence>
<comment type="caution">
    <text evidence="2">The sequence shown here is derived from an EMBL/GenBank/DDBJ whole genome shotgun (WGS) entry which is preliminary data.</text>
</comment>
<organism evidence="2 3">
    <name type="scientific">Marinobacter maroccanus</name>
    <dbReference type="NCBI Taxonomy" id="2055143"/>
    <lineage>
        <taxon>Bacteria</taxon>
        <taxon>Pseudomonadati</taxon>
        <taxon>Pseudomonadota</taxon>
        <taxon>Gammaproteobacteria</taxon>
        <taxon>Pseudomonadales</taxon>
        <taxon>Marinobacteraceae</taxon>
        <taxon>Marinobacter</taxon>
    </lineage>
</organism>
<dbReference type="CDD" id="cd00138">
    <property type="entry name" value="PLDc_SF"/>
    <property type="match status" value="1"/>
</dbReference>
<feature type="region of interest" description="Disordered" evidence="1">
    <location>
        <begin position="546"/>
        <end position="579"/>
    </location>
</feature>
<gene>
    <name evidence="2" type="ORF">KEHDKFFH_15345</name>
</gene>
<evidence type="ECO:0008006" key="4">
    <source>
        <dbReference type="Google" id="ProtNLM"/>
    </source>
</evidence>
<feature type="compositionally biased region" description="Basic and acidic residues" evidence="1">
    <location>
        <begin position="551"/>
        <end position="562"/>
    </location>
</feature>
<proteinExistence type="predicted"/>
<dbReference type="RefSeq" id="WP_104322711.1">
    <property type="nucleotide sequence ID" value="NZ_PSSX01000015.1"/>
</dbReference>
<evidence type="ECO:0000256" key="1">
    <source>
        <dbReference type="SAM" id="MobiDB-lite"/>
    </source>
</evidence>
<evidence type="ECO:0000313" key="2">
    <source>
        <dbReference type="EMBL" id="PPI83338.1"/>
    </source>
</evidence>
<name>A0A2S5Z7Q2_9GAMM</name>
<keyword evidence="3" id="KW-1185">Reference proteome</keyword>
<dbReference type="OrthoDB" id="8351115at2"/>
<dbReference type="Proteomes" id="UP000239917">
    <property type="component" value="Unassembled WGS sequence"/>
</dbReference>
<sequence>MSERLALFDELQKGGYEACLMTTFNLDFPFYEDVLLRRMQVRGIRHHVVLADQGMLQQALLTQAPLKAGYQYSLAPMDCPGAFHPKVFMLLGPKKGLLVVGSHNLTMSGYGQNLEVTNVVRYDHKNDRHLGLFWTAFQAFRVWLRDYGKALPFVIPDALEKTLNLCPWLKRENPNSAGAQFLYTSASTENLWDQVLPTLPDSLETIEAIAPFVDQKLAFLAELASKSKTPPLVGIQPDFVSAPVALSTDFRFRTVNTDDFANRGGAPAYKHAKVIALHGDQQSWLIAGSANLTWSAWLASPDKRNAEAVFFLNGSLAEAGIKSLGLGELADAQPVEAIAEQSEPEFVEQGTSIQIFVLSVADSEWLTIPLQPGTCKVSAYYSGSMAVKNQVDVTITGDALKVAKVHLRSGMALHIELDDQLAAIVLTHHTKVIEQQAMTGHQQRLKMALGSLETENPDITLLFNCIDKMMQMSGSRSPGSGLSKVKASPEAIDDSQEVDSLIVNRDTLDQKANEQGLRAAKGDIALLLDALIYSLTSSQVGDSAAAFGEDASGRNEEDLRGSDDEEPEEERIHNALSDQEAEELVDYTRRRTNLLVKRLADNRDYIKAGELSAEGLAATLAVVGVCRQLHRYKLSTKQKESSVSEEALKNAFYFIFAHVFSESQAIDPSGKQEGLQQYEEYHQLLGYAAWLAFVTGTSFSGFSPLSTEQREQDWAHHENAILVFLAQRIIQSPTASSTASRLLSDYGELASAWLVALLDAGRKIKQGRLPYKLKEYELALSPRSAFWGYRLVKGVENGFCLLPSVQKPEMRKFKAEYLELTEKVHG</sequence>
<reference evidence="2 3" key="1">
    <citation type="submission" date="2018-01" db="EMBL/GenBank/DDBJ databases">
        <title>Complete genome sequences of the type strains of Marinobacter flavimaris and Marinobacter maroccanus.</title>
        <authorList>
            <person name="Palau M."/>
            <person name="Boujida N."/>
            <person name="Manresa A."/>
            <person name="Minana-Galbis D."/>
        </authorList>
    </citation>
    <scope>NUCLEOTIDE SEQUENCE [LARGE SCALE GENOMIC DNA]</scope>
    <source>
        <strain evidence="2 3">N4</strain>
    </source>
</reference>
<accession>A0A2S5Z7Q2</accession>
<protein>
    <recommendedName>
        <fullName evidence="4">PLD phosphodiesterase domain-containing protein</fullName>
    </recommendedName>
</protein>
<dbReference type="AlphaFoldDB" id="A0A2S5Z7Q2"/>
<dbReference type="Gene3D" id="3.30.870.10">
    <property type="entry name" value="Endonuclease Chain A"/>
    <property type="match status" value="1"/>
</dbReference>
<dbReference type="EMBL" id="PSSX01000015">
    <property type="protein sequence ID" value="PPI83338.1"/>
    <property type="molecule type" value="Genomic_DNA"/>
</dbReference>